<dbReference type="InterPro" id="IPR023584">
    <property type="entry name" value="Ribosome_recyc_fac_dom"/>
</dbReference>
<dbReference type="SUPFAM" id="SSF55194">
    <property type="entry name" value="Ribosome recycling factor, RRF"/>
    <property type="match status" value="1"/>
</dbReference>
<accession>A0A2Z5T3T4</accession>
<proteinExistence type="inferred from homology"/>
<dbReference type="PANTHER" id="PTHR20982">
    <property type="entry name" value="RIBOSOME RECYCLING FACTOR"/>
    <property type="match status" value="1"/>
</dbReference>
<feature type="domain" description="Ribosome recycling factor" evidence="3">
    <location>
        <begin position="21"/>
        <end position="181"/>
    </location>
</feature>
<dbReference type="GO" id="GO:0006412">
    <property type="term" value="P:translation"/>
    <property type="evidence" value="ECO:0007669"/>
    <property type="project" value="UniProtKB-KW"/>
</dbReference>
<dbReference type="InterPro" id="IPR036191">
    <property type="entry name" value="RRF_sf"/>
</dbReference>
<dbReference type="Gene3D" id="3.30.1360.40">
    <property type="match status" value="1"/>
</dbReference>
<dbReference type="AlphaFoldDB" id="A0A2Z5T3T4"/>
<evidence type="ECO:0000259" key="3">
    <source>
        <dbReference type="Pfam" id="PF01765"/>
    </source>
</evidence>
<dbReference type="RefSeq" id="WP_148708411.1">
    <property type="nucleotide sequence ID" value="NZ_AP018161.1"/>
</dbReference>
<dbReference type="KEGG" id="eor:NARRFE1_01160"/>
<organism evidence="4 5">
    <name type="scientific">endosymbiont of Rhynchophorus ferrugineus</name>
    <dbReference type="NCBI Taxonomy" id="1972133"/>
    <lineage>
        <taxon>Bacteria</taxon>
        <taxon>Pseudomonadati</taxon>
        <taxon>Pseudomonadota</taxon>
        <taxon>Gammaproteobacteria</taxon>
        <taxon>Candidatus Nardonella</taxon>
    </lineage>
</organism>
<keyword evidence="5" id="KW-1185">Reference proteome</keyword>
<dbReference type="Proteomes" id="UP000289537">
    <property type="component" value="Chromosome"/>
</dbReference>
<dbReference type="Gene3D" id="1.10.132.20">
    <property type="entry name" value="Ribosome-recycling factor"/>
    <property type="match status" value="1"/>
</dbReference>
<evidence type="ECO:0000313" key="5">
    <source>
        <dbReference type="Proteomes" id="UP000289537"/>
    </source>
</evidence>
<dbReference type="GO" id="GO:0043023">
    <property type="term" value="F:ribosomal large subunit binding"/>
    <property type="evidence" value="ECO:0007669"/>
    <property type="project" value="TreeGrafter"/>
</dbReference>
<evidence type="ECO:0000313" key="4">
    <source>
        <dbReference type="EMBL" id="BBA85061.1"/>
    </source>
</evidence>
<keyword evidence="2" id="KW-0648">Protein biosynthesis</keyword>
<evidence type="ECO:0000256" key="1">
    <source>
        <dbReference type="ARBA" id="ARBA00005912"/>
    </source>
</evidence>
<dbReference type="Pfam" id="PF01765">
    <property type="entry name" value="RRF"/>
    <property type="match status" value="1"/>
</dbReference>
<dbReference type="EMBL" id="AP018161">
    <property type="protein sequence ID" value="BBA85061.1"/>
    <property type="molecule type" value="Genomic_DNA"/>
</dbReference>
<protein>
    <submittedName>
        <fullName evidence="4">Ribosome-recycling factor</fullName>
    </submittedName>
</protein>
<dbReference type="OrthoDB" id="9804006at2"/>
<dbReference type="PANTHER" id="PTHR20982:SF3">
    <property type="entry name" value="MITOCHONDRIAL RIBOSOME RECYCLING FACTOR PSEUDO 1"/>
    <property type="match status" value="1"/>
</dbReference>
<sequence length="185" mass="22354">MYNNIYEDLEIKLKNLINNFQEQIDNIYINKIPLKLFYNIKLKDNNKDIDIKDISNFSLKNNKELIIKFNNSKYIKEINKVILNMKLDFNIKIDNNCIILNLPLNTKERKNKILKYIKNELENKKIIVRNIRNLFNNKNKNMLKNKNISKNEYNYNFNKINKITNNNIVVLEKIFKLKELEVNKI</sequence>
<evidence type="ECO:0000256" key="2">
    <source>
        <dbReference type="ARBA" id="ARBA00022917"/>
    </source>
</evidence>
<name>A0A2Z5T3T4_9GAMM</name>
<reference evidence="4 5" key="1">
    <citation type="journal article" date="2017" name="Proc. Natl. Acad. Sci. U.S.A.">
        <title>Small genome symbiont underlies cuticle hardness in beetles.</title>
        <authorList>
            <person name="Anbutsu H."/>
            <person name="Moriyama M."/>
            <person name="Nikoh N."/>
            <person name="Hosokawa T."/>
            <person name="Futahashi R."/>
            <person name="Tanahashi M."/>
            <person name="Meng X.Y."/>
            <person name="Kuriwada T."/>
            <person name="Mori N."/>
            <person name="Oshima K."/>
            <person name="Hattori M."/>
            <person name="Fujie M."/>
            <person name="Satoh N."/>
            <person name="Maeda T."/>
            <person name="Shigenobu S."/>
            <person name="Koga R."/>
            <person name="Fukatsu T."/>
        </authorList>
    </citation>
    <scope>NUCLEOTIDE SEQUENCE [LARGE SCALE GENOMIC DNA]</scope>
    <source>
        <strain evidence="4">NARRFE1</strain>
    </source>
</reference>
<gene>
    <name evidence="4" type="primary">frr</name>
    <name evidence="4" type="ORF">NARRFE1_01160</name>
</gene>
<dbReference type="InterPro" id="IPR002661">
    <property type="entry name" value="Ribosome_recyc_fac"/>
</dbReference>
<comment type="similarity">
    <text evidence="1">Belongs to the RRF family.</text>
</comment>